<reference evidence="3 4" key="2">
    <citation type="journal article" date="2016" name="Infect. Immun.">
        <title>Helicobacter saguini, a Novel Helicobacter Isolated from Cotton-Top Tamarins with Ulcerative Colitis, Has Proinflammatory Properties and Induces Typhlocolitis and Dysplasia in Gnotobiotic IL-10-/- Mice.</title>
        <authorList>
            <person name="Shen Z."/>
            <person name="Mannion A."/>
            <person name="Whary M.T."/>
            <person name="Muthupalani S."/>
            <person name="Sheh A."/>
            <person name="Feng Y."/>
            <person name="Gong G."/>
            <person name="Vandamme P."/>
            <person name="Holcombe H.R."/>
            <person name="Paster B.J."/>
            <person name="Fox J.G."/>
        </authorList>
    </citation>
    <scope>NUCLEOTIDE SEQUENCE [LARGE SCALE GENOMIC DNA]</scope>
    <source>
        <strain evidence="3 4">MIT 97-6194</strain>
    </source>
</reference>
<organism evidence="3 4">
    <name type="scientific">Helicobacter saguini</name>
    <dbReference type="NCBI Taxonomy" id="1548018"/>
    <lineage>
        <taxon>Bacteria</taxon>
        <taxon>Pseudomonadati</taxon>
        <taxon>Campylobacterota</taxon>
        <taxon>Epsilonproteobacteria</taxon>
        <taxon>Campylobacterales</taxon>
        <taxon>Helicobacteraceae</taxon>
        <taxon>Helicobacter</taxon>
    </lineage>
</organism>
<keyword evidence="4" id="KW-1185">Reference proteome</keyword>
<name>A0A347VGI4_9HELI</name>
<gene>
    <name evidence="2" type="ORF">DCO61_07100</name>
    <name evidence="3" type="ORF">LS64_001780</name>
</gene>
<dbReference type="RefSeq" id="WP_052062476.1">
    <property type="nucleotide sequence ID" value="NZ_JRMP02000002.1"/>
</dbReference>
<evidence type="ECO:0000313" key="5">
    <source>
        <dbReference type="Proteomes" id="UP000477070"/>
    </source>
</evidence>
<dbReference type="EMBL" id="JRMP02000002">
    <property type="protein sequence ID" value="TLD95608.1"/>
    <property type="molecule type" value="Genomic_DNA"/>
</dbReference>
<dbReference type="Proteomes" id="UP000477070">
    <property type="component" value="Unassembled WGS sequence"/>
</dbReference>
<dbReference type="STRING" id="1548018.LS64_06995"/>
<dbReference type="Pfam" id="PF15436">
    <property type="entry name" value="PGBA_N"/>
    <property type="match status" value="1"/>
</dbReference>
<evidence type="ECO:0000313" key="3">
    <source>
        <dbReference type="EMBL" id="TLD95608.1"/>
    </source>
</evidence>
<feature type="domain" description="Plasminogen-binding protein PgbA N-terminal" evidence="1">
    <location>
        <begin position="38"/>
        <end position="253"/>
    </location>
</feature>
<protein>
    <submittedName>
        <fullName evidence="3">Plasminogen-binding protein pgbA</fullName>
    </submittedName>
</protein>
<reference evidence="3 4" key="1">
    <citation type="journal article" date="2014" name="Genome Announc.">
        <title>Draft genome sequences of eight enterohepatic helicobacter species isolated from both laboratory and wild rodents.</title>
        <authorList>
            <person name="Sheh A."/>
            <person name="Shen Z."/>
            <person name="Fox J.G."/>
        </authorList>
    </citation>
    <scope>NUCLEOTIDE SEQUENCE [LARGE SCALE GENOMIC DNA]</scope>
    <source>
        <strain evidence="3 4">MIT 97-6194</strain>
    </source>
</reference>
<reference evidence="3" key="3">
    <citation type="submission" date="2018-04" db="EMBL/GenBank/DDBJ databases">
        <authorList>
            <person name="Sheh A."/>
            <person name="Shen Z."/>
            <person name="Mannion A.J."/>
            <person name="Fox J.G."/>
        </authorList>
    </citation>
    <scope>NUCLEOTIDE SEQUENCE</scope>
    <source>
        <strain evidence="3">MIT 97-6194</strain>
    </source>
</reference>
<evidence type="ECO:0000259" key="1">
    <source>
        <dbReference type="Pfam" id="PF15436"/>
    </source>
</evidence>
<dbReference type="AlphaFoldDB" id="A0A347VGI4"/>
<dbReference type="InterPro" id="IPR029276">
    <property type="entry name" value="PgbA_N"/>
</dbReference>
<dbReference type="Proteomes" id="UP000029714">
    <property type="component" value="Unassembled WGS sequence"/>
</dbReference>
<evidence type="ECO:0000313" key="4">
    <source>
        <dbReference type="Proteomes" id="UP000029714"/>
    </source>
</evidence>
<dbReference type="EMBL" id="QBIU01000001">
    <property type="protein sequence ID" value="MWV69769.1"/>
    <property type="molecule type" value="Genomic_DNA"/>
</dbReference>
<comment type="caution">
    <text evidence="3">The sequence shown here is derived from an EMBL/GenBank/DDBJ whole genome shotgun (WGS) entry which is preliminary data.</text>
</comment>
<proteinExistence type="predicted"/>
<sequence length="264" mass="29611">MLKKILIFVCVCVFLSANDEKFDDSIEFIRTLSQPESTQIESISDEKGEILATFSNLSLVKGESGIVMRDLEVYQALVGNMEIVEVDGTKAVGKFSKLTQLSQPYLPTPRLKAEVGDKVSFRNFNNKAFVIAPNEATYRHIIDKYGKIIDFINPDLLMGFLNSQGKHDPTDKRLIAACSEYAAGLVFIVGSKNLAIFSCGNMAMLKKYPFTPLNSESFQAPFYTRAKFEGGGSLTYLFASKKSRQYYQYYDIMIGDLIDEKAKK</sequence>
<evidence type="ECO:0000313" key="2">
    <source>
        <dbReference type="EMBL" id="MWV69769.1"/>
    </source>
</evidence>
<reference evidence="2 5" key="4">
    <citation type="submission" date="2019-12" db="EMBL/GenBank/DDBJ databases">
        <title>Multi-Generational Helicobacter saguini Isolates.</title>
        <authorList>
            <person name="Mannion A."/>
            <person name="Shen Z."/>
            <person name="Fox J.G."/>
        </authorList>
    </citation>
    <scope>NUCLEOTIDE SEQUENCE [LARGE SCALE GENOMIC DNA]</scope>
    <source>
        <strain evidence="2">16-048</strain>
        <strain evidence="5">16-048 (F4)</strain>
    </source>
</reference>
<dbReference type="OrthoDB" id="5372482at2"/>
<accession>A0A347VGI4</accession>